<feature type="transmembrane region" description="Helical" evidence="1">
    <location>
        <begin position="197"/>
        <end position="216"/>
    </location>
</feature>
<feature type="transmembrane region" description="Helical" evidence="1">
    <location>
        <begin position="43"/>
        <end position="65"/>
    </location>
</feature>
<evidence type="ECO:0000313" key="3">
    <source>
        <dbReference type="EMBL" id="OZI24727.1"/>
    </source>
</evidence>
<name>A0A261RIV3_9BORD</name>
<sequence>MEAFVDWVAVHPLLILLAAPAAAALCAWLAARHVPSGPGARPVLLWSLLAAGSGAVFLALAAAMAGQPGEARLDSRLASGLSLAMPAALLWTMSWFTYLGDRNLLTIIAVGMTVSLLWKRQWVTALACVAVTGGAGLLNLGLKHLFQRVRPEHLHGYASADGWSFPSGHTSGALAVYGFACYLAVRALPAPWRAPCVAGVAALVAAIGVSRVLLQVHYLSDVLAGIAISLAWLTACMAALSAARQRRAR</sequence>
<feature type="transmembrane region" description="Helical" evidence="1">
    <location>
        <begin position="77"/>
        <end position="96"/>
    </location>
</feature>
<comment type="caution">
    <text evidence="3">The sequence shown here is derived from an EMBL/GenBank/DDBJ whole genome shotgun (WGS) entry which is preliminary data.</text>
</comment>
<dbReference type="SUPFAM" id="SSF48317">
    <property type="entry name" value="Acid phosphatase/Vanadium-dependent haloperoxidase"/>
    <property type="match status" value="1"/>
</dbReference>
<dbReference type="AlphaFoldDB" id="A0A261RIV3"/>
<evidence type="ECO:0000313" key="4">
    <source>
        <dbReference type="Proteomes" id="UP000216947"/>
    </source>
</evidence>
<feature type="transmembrane region" description="Helical" evidence="1">
    <location>
        <begin position="12"/>
        <end position="31"/>
    </location>
</feature>
<dbReference type="Gene3D" id="1.20.144.10">
    <property type="entry name" value="Phosphatidic acid phosphatase type 2/haloperoxidase"/>
    <property type="match status" value="1"/>
</dbReference>
<organism evidence="3 4">
    <name type="scientific">Bordetella genomosp. 7</name>
    <dbReference type="NCBI Taxonomy" id="1416805"/>
    <lineage>
        <taxon>Bacteria</taxon>
        <taxon>Pseudomonadati</taxon>
        <taxon>Pseudomonadota</taxon>
        <taxon>Betaproteobacteria</taxon>
        <taxon>Burkholderiales</taxon>
        <taxon>Alcaligenaceae</taxon>
        <taxon>Bordetella</taxon>
    </lineage>
</organism>
<feature type="transmembrane region" description="Helical" evidence="1">
    <location>
        <begin position="222"/>
        <end position="243"/>
    </location>
</feature>
<keyword evidence="1" id="KW-0812">Transmembrane</keyword>
<dbReference type="InterPro" id="IPR000326">
    <property type="entry name" value="PAP2/HPO"/>
</dbReference>
<dbReference type="CDD" id="cd03392">
    <property type="entry name" value="PAP2_like_2"/>
    <property type="match status" value="1"/>
</dbReference>
<proteinExistence type="predicted"/>
<dbReference type="PANTHER" id="PTHR14969:SF13">
    <property type="entry name" value="AT30094P"/>
    <property type="match status" value="1"/>
</dbReference>
<dbReference type="SMART" id="SM00014">
    <property type="entry name" value="acidPPc"/>
    <property type="match status" value="1"/>
</dbReference>
<reference evidence="4" key="1">
    <citation type="submission" date="2017-05" db="EMBL/GenBank/DDBJ databases">
        <title>Complete and WGS of Bordetella genogroups.</title>
        <authorList>
            <person name="Spilker T."/>
            <person name="Lipuma J."/>
        </authorList>
    </citation>
    <scope>NUCLEOTIDE SEQUENCE [LARGE SCALE GENOMIC DNA]</scope>
    <source>
        <strain evidence="4">AU18089</strain>
    </source>
</reference>
<dbReference type="EMBL" id="NEVK01000003">
    <property type="protein sequence ID" value="OZI24727.1"/>
    <property type="molecule type" value="Genomic_DNA"/>
</dbReference>
<dbReference type="RefSeq" id="WP_094796112.1">
    <property type="nucleotide sequence ID" value="NZ_NEVK01000003.1"/>
</dbReference>
<evidence type="ECO:0000256" key="1">
    <source>
        <dbReference type="SAM" id="Phobius"/>
    </source>
</evidence>
<evidence type="ECO:0000259" key="2">
    <source>
        <dbReference type="SMART" id="SM00014"/>
    </source>
</evidence>
<dbReference type="PANTHER" id="PTHR14969">
    <property type="entry name" value="SPHINGOSINE-1-PHOSPHATE PHOSPHOHYDROLASE"/>
    <property type="match status" value="1"/>
</dbReference>
<accession>A0A261RIV3</accession>
<feature type="transmembrane region" description="Helical" evidence="1">
    <location>
        <begin position="125"/>
        <end position="146"/>
    </location>
</feature>
<keyword evidence="1" id="KW-1133">Transmembrane helix</keyword>
<gene>
    <name evidence="3" type="ORF">CAL19_04350</name>
</gene>
<keyword evidence="4" id="KW-1185">Reference proteome</keyword>
<dbReference type="InterPro" id="IPR036938">
    <property type="entry name" value="PAP2/HPO_sf"/>
</dbReference>
<dbReference type="Pfam" id="PF01569">
    <property type="entry name" value="PAP2"/>
    <property type="match status" value="1"/>
</dbReference>
<feature type="domain" description="Phosphatidic acid phosphatase type 2/haloperoxidase" evidence="2">
    <location>
        <begin position="125"/>
        <end position="237"/>
    </location>
</feature>
<keyword evidence="1" id="KW-0472">Membrane</keyword>
<protein>
    <submittedName>
        <fullName evidence="3">Acid phosphatase</fullName>
    </submittedName>
</protein>
<dbReference type="Proteomes" id="UP000216947">
    <property type="component" value="Unassembled WGS sequence"/>
</dbReference>